<dbReference type="AlphaFoldDB" id="A0A9P0YRV7"/>
<dbReference type="EMBL" id="CAMAPE010000008">
    <property type="protein sequence ID" value="CAH9073231.1"/>
    <property type="molecule type" value="Genomic_DNA"/>
</dbReference>
<keyword evidence="2" id="KW-1185">Reference proteome</keyword>
<accession>A0A9P0YRV7</accession>
<reference evidence="1" key="1">
    <citation type="submission" date="2022-07" db="EMBL/GenBank/DDBJ databases">
        <authorList>
            <person name="Macas J."/>
            <person name="Novak P."/>
            <person name="Neumann P."/>
        </authorList>
    </citation>
    <scope>NUCLEOTIDE SEQUENCE</scope>
</reference>
<organism evidence="1 2">
    <name type="scientific">Cuscuta europaea</name>
    <name type="common">European dodder</name>
    <dbReference type="NCBI Taxonomy" id="41803"/>
    <lineage>
        <taxon>Eukaryota</taxon>
        <taxon>Viridiplantae</taxon>
        <taxon>Streptophyta</taxon>
        <taxon>Embryophyta</taxon>
        <taxon>Tracheophyta</taxon>
        <taxon>Spermatophyta</taxon>
        <taxon>Magnoliopsida</taxon>
        <taxon>eudicotyledons</taxon>
        <taxon>Gunneridae</taxon>
        <taxon>Pentapetalae</taxon>
        <taxon>asterids</taxon>
        <taxon>lamiids</taxon>
        <taxon>Solanales</taxon>
        <taxon>Convolvulaceae</taxon>
        <taxon>Cuscuteae</taxon>
        <taxon>Cuscuta</taxon>
        <taxon>Cuscuta subgen. Cuscuta</taxon>
    </lineage>
</organism>
<proteinExistence type="predicted"/>
<sequence>MEPVAEDHREGYYPLGINSIAGEAGERGLNGSKGPPLQMQLSEGAEVHYIDGTARVNVSSVNDGVVYFSPNHQGIPVRRRSRREICVGEGDGFFPQPLYRGHIVIPEINVRGLIVLLIPTEVHLLLRELISQELQS</sequence>
<evidence type="ECO:0000313" key="1">
    <source>
        <dbReference type="EMBL" id="CAH9073231.1"/>
    </source>
</evidence>
<dbReference type="Proteomes" id="UP001152484">
    <property type="component" value="Unassembled WGS sequence"/>
</dbReference>
<evidence type="ECO:0000313" key="2">
    <source>
        <dbReference type="Proteomes" id="UP001152484"/>
    </source>
</evidence>
<gene>
    <name evidence="1" type="ORF">CEURO_LOCUS4715</name>
</gene>
<protein>
    <submittedName>
        <fullName evidence="1">Uncharacterized protein</fullName>
    </submittedName>
</protein>
<name>A0A9P0YRV7_CUSEU</name>
<comment type="caution">
    <text evidence="1">The sequence shown here is derived from an EMBL/GenBank/DDBJ whole genome shotgun (WGS) entry which is preliminary data.</text>
</comment>